<comment type="caution">
    <text evidence="1">The sequence shown here is derived from an EMBL/GenBank/DDBJ whole genome shotgun (WGS) entry which is preliminary data.</text>
</comment>
<reference evidence="1" key="1">
    <citation type="journal article" date="2015" name="Nature">
        <title>Complex archaea that bridge the gap between prokaryotes and eukaryotes.</title>
        <authorList>
            <person name="Spang A."/>
            <person name="Saw J.H."/>
            <person name="Jorgensen S.L."/>
            <person name="Zaremba-Niedzwiedzka K."/>
            <person name="Martijn J."/>
            <person name="Lind A.E."/>
            <person name="van Eijk R."/>
            <person name="Schleper C."/>
            <person name="Guy L."/>
            <person name="Ettema T.J."/>
        </authorList>
    </citation>
    <scope>NUCLEOTIDE SEQUENCE</scope>
</reference>
<dbReference type="EMBL" id="LAZR01018343">
    <property type="protein sequence ID" value="KKL96768.1"/>
    <property type="molecule type" value="Genomic_DNA"/>
</dbReference>
<evidence type="ECO:0008006" key="2">
    <source>
        <dbReference type="Google" id="ProtNLM"/>
    </source>
</evidence>
<evidence type="ECO:0000313" key="1">
    <source>
        <dbReference type="EMBL" id="KKL96768.1"/>
    </source>
</evidence>
<dbReference type="AlphaFoldDB" id="A0A0F9GDD1"/>
<organism evidence="1">
    <name type="scientific">marine sediment metagenome</name>
    <dbReference type="NCBI Taxonomy" id="412755"/>
    <lineage>
        <taxon>unclassified sequences</taxon>
        <taxon>metagenomes</taxon>
        <taxon>ecological metagenomes</taxon>
    </lineage>
</organism>
<sequence length="165" mass="18769">MKFGSIQVTKKMKEGDCDHCEEALMLGVPHVTVTIRASSKSGKHWFVNWHLHIKCLGLWLIAQLVARQDRRKAAGRPKGSGLRLSPENKRKRLALCKRRMRIFQEVSKCSPKDKRLGEWFTKYETVTKELEDVGGPASVNARTNLDVVATEKKLMYGRSLCKTTT</sequence>
<gene>
    <name evidence="1" type="ORF">LCGC14_1841160</name>
</gene>
<proteinExistence type="predicted"/>
<protein>
    <recommendedName>
        <fullName evidence="2">PARP-type domain-containing protein</fullName>
    </recommendedName>
</protein>
<name>A0A0F9GDD1_9ZZZZ</name>
<accession>A0A0F9GDD1</accession>